<evidence type="ECO:0000313" key="1">
    <source>
        <dbReference type="EMBL" id="QIG71151.1"/>
    </source>
</evidence>
<gene>
    <name evidence="1" type="ORF">EVB93_044</name>
</gene>
<protein>
    <submittedName>
        <fullName evidence="1">Uncharacterized protein</fullName>
    </submittedName>
</protein>
<name>A0A7S5UW81_9CAUD</name>
<accession>A0A7S5UW81</accession>
<dbReference type="EMBL" id="MN988521">
    <property type="protein sequence ID" value="QIG71151.1"/>
    <property type="molecule type" value="Genomic_DNA"/>
</dbReference>
<organism evidence="1 2">
    <name type="scientific">Rhizobium phage RHph_TM30</name>
    <dbReference type="NCBI Taxonomy" id="2509764"/>
    <lineage>
        <taxon>Viruses</taxon>
        <taxon>Duplodnaviria</taxon>
        <taxon>Heunggongvirae</taxon>
        <taxon>Uroviricota</taxon>
        <taxon>Caudoviricetes</taxon>
        <taxon>Kleczkowskaviridae</taxon>
        <taxon>Cuauhnahuacvirus</taxon>
        <taxon>Cuauhnahuacvirus TM30</taxon>
    </lineage>
</organism>
<sequence length="36" mass="4658">MFKTWTFFGLRFQIHILPRFKVRLYFDSGKYWRKNE</sequence>
<dbReference type="Proteomes" id="UP000629603">
    <property type="component" value="Segment"/>
</dbReference>
<keyword evidence="2" id="KW-1185">Reference proteome</keyword>
<evidence type="ECO:0000313" key="2">
    <source>
        <dbReference type="Proteomes" id="UP000629603"/>
    </source>
</evidence>
<proteinExistence type="predicted"/>
<reference evidence="1 2" key="1">
    <citation type="submission" date="2020-01" db="EMBL/GenBank/DDBJ databases">
        <title>Patterns of diversity and host range of bacteriophage communities associated with bean-nodulatin bacteria.</title>
        <authorList>
            <person name="Vann Cauwenberghe J."/>
            <person name="Santamaria R.I."/>
            <person name="Bustos P."/>
            <person name="Juarez S."/>
            <person name="Gonzalez V."/>
        </authorList>
    </citation>
    <scope>NUCLEOTIDE SEQUENCE [LARGE SCALE GENOMIC DNA]</scope>
</reference>